<feature type="compositionally biased region" description="Basic and acidic residues" evidence="1">
    <location>
        <begin position="36"/>
        <end position="48"/>
    </location>
</feature>
<proteinExistence type="predicted"/>
<evidence type="ECO:0000313" key="3">
    <source>
        <dbReference type="EMBL" id="GIN19126.1"/>
    </source>
</evidence>
<feature type="region of interest" description="Disordered" evidence="1">
    <location>
        <begin position="22"/>
        <end position="80"/>
    </location>
</feature>
<keyword evidence="4" id="KW-1185">Reference proteome</keyword>
<evidence type="ECO:0000256" key="2">
    <source>
        <dbReference type="SAM" id="SignalP"/>
    </source>
</evidence>
<accession>A0ABQ4K040</accession>
<dbReference type="PROSITE" id="PS51257">
    <property type="entry name" value="PROKAR_LIPOPROTEIN"/>
    <property type="match status" value="1"/>
</dbReference>
<organism evidence="3 4">
    <name type="scientific">Siminovitchia fordii</name>
    <dbReference type="NCBI Taxonomy" id="254759"/>
    <lineage>
        <taxon>Bacteria</taxon>
        <taxon>Bacillati</taxon>
        <taxon>Bacillota</taxon>
        <taxon>Bacilli</taxon>
        <taxon>Bacillales</taxon>
        <taxon>Bacillaceae</taxon>
        <taxon>Siminovitchia</taxon>
    </lineage>
</organism>
<comment type="caution">
    <text evidence="3">The sequence shown here is derived from an EMBL/GenBank/DDBJ whole genome shotgun (WGS) entry which is preliminary data.</text>
</comment>
<reference evidence="3 4" key="1">
    <citation type="submission" date="2021-03" db="EMBL/GenBank/DDBJ databases">
        <title>Antimicrobial resistance genes in bacteria isolated from Japanese honey, and their potential for conferring macrolide and lincosamide resistance in the American foulbrood pathogen Paenibacillus larvae.</title>
        <authorList>
            <person name="Okamoto M."/>
            <person name="Kumagai M."/>
            <person name="Kanamori H."/>
            <person name="Takamatsu D."/>
        </authorList>
    </citation>
    <scope>NUCLEOTIDE SEQUENCE [LARGE SCALE GENOMIC DNA]</scope>
    <source>
        <strain evidence="3 4">J1TS3</strain>
    </source>
</reference>
<feature type="compositionally biased region" description="Polar residues" evidence="1">
    <location>
        <begin position="49"/>
        <end position="61"/>
    </location>
</feature>
<gene>
    <name evidence="3" type="ORF">J1TS3_02600</name>
</gene>
<name>A0ABQ4K040_9BACI</name>
<evidence type="ECO:0000256" key="1">
    <source>
        <dbReference type="SAM" id="MobiDB-lite"/>
    </source>
</evidence>
<dbReference type="Proteomes" id="UP000680279">
    <property type="component" value="Unassembled WGS sequence"/>
</dbReference>
<dbReference type="RefSeq" id="WP_212961944.1">
    <property type="nucleotide sequence ID" value="NZ_BOQT01000001.1"/>
</dbReference>
<dbReference type="EMBL" id="BOQT01000001">
    <property type="protein sequence ID" value="GIN19126.1"/>
    <property type="molecule type" value="Genomic_DNA"/>
</dbReference>
<feature type="signal peptide" evidence="2">
    <location>
        <begin position="1"/>
        <end position="18"/>
    </location>
</feature>
<evidence type="ECO:0000313" key="4">
    <source>
        <dbReference type="Proteomes" id="UP000680279"/>
    </source>
</evidence>
<feature type="chain" id="PRO_5047439176" description="Lipoprotein" evidence="2">
    <location>
        <begin position="19"/>
        <end position="235"/>
    </location>
</feature>
<keyword evidence="2" id="KW-0732">Signal</keyword>
<protein>
    <recommendedName>
        <fullName evidence="5">Lipoprotein</fullName>
    </recommendedName>
</protein>
<evidence type="ECO:0008006" key="5">
    <source>
        <dbReference type="Google" id="ProtNLM"/>
    </source>
</evidence>
<sequence length="235" mass="26311">MKKMKSLFTLLLAVSLLAACGSTKKEQNAGNDTVDGQEKTETVGDGKNKQVNAEQENQTPDGQDLTEKELGEDNEENGSDNVRLLEQNLTYQMNGQEKEETAFLKESDNQDFSLYVLPGYELTGEEPQKDVLYLKEKDTLFMRIELLPADADLNVEIETAKSQLESVSSEIKNAKPDRYKWLKGAAGFTADNGNEKVSVFLVPQKDRLLKLTIFTPTKEDMEDPFLTMAGTIEEK</sequence>